<dbReference type="InterPro" id="IPR000864">
    <property type="entry name" value="Prot_inh_pot1"/>
</dbReference>
<dbReference type="InterPro" id="IPR036354">
    <property type="entry name" value="Prot_inh_pot1_sf"/>
</dbReference>
<keyword evidence="2" id="KW-0646">Protease inhibitor</keyword>
<organism>
    <name type="scientific">Fagopyrum esculentum</name>
    <name type="common">Common buckwheat</name>
    <name type="synonym">Polygonum fagopyrum</name>
    <dbReference type="NCBI Taxonomy" id="3617"/>
    <lineage>
        <taxon>Eukaryota</taxon>
        <taxon>Viridiplantae</taxon>
        <taxon>Streptophyta</taxon>
        <taxon>Embryophyta</taxon>
        <taxon>Tracheophyta</taxon>
        <taxon>Spermatophyta</taxon>
        <taxon>Magnoliopsida</taxon>
        <taxon>eudicotyledons</taxon>
        <taxon>Gunneridae</taxon>
        <taxon>Pentapetalae</taxon>
        <taxon>Caryophyllales</taxon>
        <taxon>Polygonaceae</taxon>
        <taxon>Polygonoideae</taxon>
        <taxon>Fagopyreae</taxon>
        <taxon>Fagopyrum</taxon>
    </lineage>
</organism>
<evidence type="ECO:0000256" key="3">
    <source>
        <dbReference type="ARBA" id="ARBA00022900"/>
    </source>
</evidence>
<dbReference type="SUPFAM" id="SSF54654">
    <property type="entry name" value="CI-2 family of serine protease inhibitors"/>
    <property type="match status" value="1"/>
</dbReference>
<name>Q9S945_FAGES</name>
<dbReference type="MEROPS" id="I13.009"/>
<proteinExistence type="inferred from homology"/>
<accession>Q9S945</accession>
<reference key="1">
    <citation type="journal article" date="1996" name="Phytochemistry">
        <title>Complete amino acid sequences of two trypsin inhibitors from buckwheat seed.</title>
        <authorList>
            <person name="Pandya M.J."/>
            <person name="Smith D.A."/>
            <person name="Yarwood A."/>
            <person name="Gilroy J."/>
            <person name="Richardson M."/>
        </authorList>
    </citation>
    <scope>NUCLEOTIDE SEQUENCE</scope>
</reference>
<dbReference type="PROSITE" id="PS00285">
    <property type="entry name" value="POTATO_INHIBITOR"/>
    <property type="match status" value="1"/>
</dbReference>
<sequence>GSCGKQEWPELVGTRGPHAAAIIERENRNVQTAILPEG</sequence>
<dbReference type="AlphaFoldDB" id="Q9S945"/>
<dbReference type="GO" id="GO:0004867">
    <property type="term" value="F:serine-type endopeptidase inhibitor activity"/>
    <property type="evidence" value="ECO:0007669"/>
    <property type="project" value="UniProtKB-KW"/>
</dbReference>
<comment type="similarity">
    <text evidence="1">Belongs to the protease inhibitor I13 (potato type I serine protease inhibitor) family.</text>
</comment>
<dbReference type="Gene3D" id="3.30.10.10">
    <property type="entry name" value="Trypsin Inhibitor V, subunit A"/>
    <property type="match status" value="1"/>
</dbReference>
<dbReference type="Pfam" id="PF00280">
    <property type="entry name" value="potato_inhibit"/>
    <property type="match status" value="1"/>
</dbReference>
<protein>
    <submittedName>
        <fullName>Trypsin inhibitor isoform</fullName>
    </submittedName>
</protein>
<keyword evidence="3" id="KW-0722">Serine protease inhibitor</keyword>
<evidence type="ECO:0000256" key="1">
    <source>
        <dbReference type="ARBA" id="ARBA00008210"/>
    </source>
</evidence>
<dbReference type="GO" id="GO:0009611">
    <property type="term" value="P:response to wounding"/>
    <property type="evidence" value="ECO:0007669"/>
    <property type="project" value="InterPro"/>
</dbReference>
<evidence type="ECO:0000256" key="2">
    <source>
        <dbReference type="ARBA" id="ARBA00022690"/>
    </source>
</evidence>